<protein>
    <submittedName>
        <fullName evidence="2">Uncharacterized protein</fullName>
    </submittedName>
</protein>
<evidence type="ECO:0000313" key="2">
    <source>
        <dbReference type="EMBL" id="OGE84868.1"/>
    </source>
</evidence>
<feature type="region of interest" description="Disordered" evidence="1">
    <location>
        <begin position="1"/>
        <end position="45"/>
    </location>
</feature>
<accession>A0A1F5P4Q1</accession>
<sequence length="201" mass="22827">MSRKNPENPSQFSLDIKKDGPPAATVNHEKETGGEALPKKQVRPRLEIPEQNEMFRVAETHGIKAPEKAKTKPIKLMGKRKRPQQEKQLELKNIFTGMEIGHKRIIEKRGRVGKFSVTVEKTGENTITCTITTGDQAWKCEFHLDSDGKLIFDNNQWNEQYREMLQPPPGQLDAMKSAARQFIVDFADGKKSEVEQASARD</sequence>
<dbReference type="EMBL" id="MFES01000032">
    <property type="protein sequence ID" value="OGE84868.1"/>
    <property type="molecule type" value="Genomic_DNA"/>
</dbReference>
<reference evidence="2 3" key="1">
    <citation type="journal article" date="2016" name="Nat. Commun.">
        <title>Thousands of microbial genomes shed light on interconnected biogeochemical processes in an aquifer system.</title>
        <authorList>
            <person name="Anantharaman K."/>
            <person name="Brown C.T."/>
            <person name="Hug L.A."/>
            <person name="Sharon I."/>
            <person name="Castelle C.J."/>
            <person name="Probst A.J."/>
            <person name="Thomas B.C."/>
            <person name="Singh A."/>
            <person name="Wilkins M.J."/>
            <person name="Karaoz U."/>
            <person name="Brodie E.L."/>
            <person name="Williams K.H."/>
            <person name="Hubbard S.S."/>
            <person name="Banfield J.F."/>
        </authorList>
    </citation>
    <scope>NUCLEOTIDE SEQUENCE [LARGE SCALE GENOMIC DNA]</scope>
</reference>
<dbReference type="Proteomes" id="UP000176786">
    <property type="component" value="Unassembled WGS sequence"/>
</dbReference>
<name>A0A1F5P4Q1_9BACT</name>
<dbReference type="AlphaFoldDB" id="A0A1F5P4Q1"/>
<evidence type="ECO:0000313" key="3">
    <source>
        <dbReference type="Proteomes" id="UP000176786"/>
    </source>
</evidence>
<comment type="caution">
    <text evidence="2">The sequence shown here is derived from an EMBL/GenBank/DDBJ whole genome shotgun (WGS) entry which is preliminary data.</text>
</comment>
<organism evidence="2 3">
    <name type="scientific">Candidatus Doudnabacteria bacterium RIFCSPHIGHO2_02_FULL_46_11</name>
    <dbReference type="NCBI Taxonomy" id="1817832"/>
    <lineage>
        <taxon>Bacteria</taxon>
        <taxon>Candidatus Doudnaibacteriota</taxon>
    </lineage>
</organism>
<gene>
    <name evidence="2" type="ORF">A3J48_01985</name>
</gene>
<proteinExistence type="predicted"/>
<evidence type="ECO:0000256" key="1">
    <source>
        <dbReference type="SAM" id="MobiDB-lite"/>
    </source>
</evidence>